<dbReference type="EMBL" id="SRLO01018424">
    <property type="protein sequence ID" value="TNN23454.1"/>
    <property type="molecule type" value="Genomic_DNA"/>
</dbReference>
<evidence type="ECO:0000256" key="2">
    <source>
        <dbReference type="ARBA" id="ARBA00022617"/>
    </source>
</evidence>
<keyword evidence="5" id="KW-0443">Lipid metabolism</keyword>
<organism evidence="6 7">
    <name type="scientific">Liparis tanakae</name>
    <name type="common">Tanaka's snailfish</name>
    <dbReference type="NCBI Taxonomy" id="230148"/>
    <lineage>
        <taxon>Eukaryota</taxon>
        <taxon>Metazoa</taxon>
        <taxon>Chordata</taxon>
        <taxon>Craniata</taxon>
        <taxon>Vertebrata</taxon>
        <taxon>Euteleostomi</taxon>
        <taxon>Actinopterygii</taxon>
        <taxon>Neopterygii</taxon>
        <taxon>Teleostei</taxon>
        <taxon>Neoteleostei</taxon>
        <taxon>Acanthomorphata</taxon>
        <taxon>Eupercaria</taxon>
        <taxon>Perciformes</taxon>
        <taxon>Cottioidei</taxon>
        <taxon>Cottales</taxon>
        <taxon>Liparidae</taxon>
        <taxon>Liparis</taxon>
    </lineage>
</organism>
<keyword evidence="5" id="KW-0753">Steroid metabolism</keyword>
<dbReference type="InterPro" id="IPR036396">
    <property type="entry name" value="Cyt_P450_sf"/>
</dbReference>
<dbReference type="Gene3D" id="1.10.630.10">
    <property type="entry name" value="Cytochrome P450"/>
    <property type="match status" value="1"/>
</dbReference>
<dbReference type="InterPro" id="IPR001128">
    <property type="entry name" value="Cyt_P450"/>
</dbReference>
<keyword evidence="2" id="KW-0349">Heme</keyword>
<dbReference type="Proteomes" id="UP000314294">
    <property type="component" value="Unassembled WGS sequence"/>
</dbReference>
<name>A0A4Z2E4B0_9TELE</name>
<dbReference type="GO" id="GO:0042632">
    <property type="term" value="P:cholesterol homeostasis"/>
    <property type="evidence" value="ECO:0007669"/>
    <property type="project" value="TreeGrafter"/>
</dbReference>
<keyword evidence="7" id="KW-1185">Reference proteome</keyword>
<comment type="caution">
    <text evidence="6">The sequence shown here is derived from an EMBL/GenBank/DDBJ whole genome shotgun (WGS) entry which is preliminary data.</text>
</comment>
<evidence type="ECO:0000256" key="5">
    <source>
        <dbReference type="ARBA" id="ARBA00023221"/>
    </source>
</evidence>
<dbReference type="GO" id="GO:0008395">
    <property type="term" value="F:steroid hydroxylase activity"/>
    <property type="evidence" value="ECO:0007669"/>
    <property type="project" value="TreeGrafter"/>
</dbReference>
<dbReference type="PANTHER" id="PTHR24304">
    <property type="entry name" value="CYTOCHROME P450 FAMILY 7"/>
    <property type="match status" value="1"/>
</dbReference>
<protein>
    <submittedName>
        <fullName evidence="6">25-hydroxycholesterol 7-alpha-hydroxylase</fullName>
    </submittedName>
</protein>
<comment type="similarity">
    <text evidence="1">Belongs to the cytochrome P450 family.</text>
</comment>
<evidence type="ECO:0000313" key="6">
    <source>
        <dbReference type="EMBL" id="TNN23454.1"/>
    </source>
</evidence>
<evidence type="ECO:0000256" key="1">
    <source>
        <dbReference type="ARBA" id="ARBA00010617"/>
    </source>
</evidence>
<keyword evidence="4" id="KW-0408">Iron</keyword>
<dbReference type="AlphaFoldDB" id="A0A4Z2E4B0"/>
<sequence>MTFIMDPLLYASVARHGQLDFHQFSDTVAPGTFGYPPVLGGRFPGLHEQIHRGYRLLQGEHLSALTRSVGGRLLQGGGWRSAGLYDFCNAVVFEATFLALFGGPAPGARHADAGRLREAFVRFDSVFPLLIAQVPIGLLGRTGAARDRLLRGFLPHKVASWCGGSLFVRTRCELLDRYEALEDVDKAAHHLTILWASVGNTGPASFWALYHLLRHPEGLRRVRQELHAVLGPGAGGRDVKLDPEQLGRLVYLERRDQRPPSTESAVSESLRLASASMNIRVAQEDFGLRLGGERTAAVRKGDFIALYPQSMHLDPEVYEEPQVRRRPPGGAALVS</sequence>
<accession>A0A4Z2E4B0</accession>
<gene>
    <name evidence="6" type="primary">CYP7B1</name>
    <name evidence="6" type="ORF">EYF80_066425</name>
</gene>
<reference evidence="6 7" key="1">
    <citation type="submission" date="2019-03" db="EMBL/GenBank/DDBJ databases">
        <title>First draft genome of Liparis tanakae, snailfish: a comprehensive survey of snailfish specific genes.</title>
        <authorList>
            <person name="Kim W."/>
            <person name="Song I."/>
            <person name="Jeong J.-H."/>
            <person name="Kim D."/>
            <person name="Kim S."/>
            <person name="Ryu S."/>
            <person name="Song J.Y."/>
            <person name="Lee S.K."/>
        </authorList>
    </citation>
    <scope>NUCLEOTIDE SEQUENCE [LARGE SCALE GENOMIC DNA]</scope>
    <source>
        <tissue evidence="6">Muscle</tissue>
    </source>
</reference>
<proteinExistence type="inferred from homology"/>
<dbReference type="InterPro" id="IPR050529">
    <property type="entry name" value="CYP450_sterol_14alpha_dmase"/>
</dbReference>
<evidence type="ECO:0000256" key="4">
    <source>
        <dbReference type="ARBA" id="ARBA00023004"/>
    </source>
</evidence>
<dbReference type="GO" id="GO:0016705">
    <property type="term" value="F:oxidoreductase activity, acting on paired donors, with incorporation or reduction of molecular oxygen"/>
    <property type="evidence" value="ECO:0007669"/>
    <property type="project" value="InterPro"/>
</dbReference>
<keyword evidence="3" id="KW-0479">Metal-binding</keyword>
<dbReference type="GO" id="GO:0006699">
    <property type="term" value="P:bile acid biosynthetic process"/>
    <property type="evidence" value="ECO:0007669"/>
    <property type="project" value="TreeGrafter"/>
</dbReference>
<dbReference type="GO" id="GO:0020037">
    <property type="term" value="F:heme binding"/>
    <property type="evidence" value="ECO:0007669"/>
    <property type="project" value="InterPro"/>
</dbReference>
<dbReference type="OrthoDB" id="6692864at2759"/>
<dbReference type="PANTHER" id="PTHR24304:SF0">
    <property type="entry name" value="CYTOCHROME P450 7B1"/>
    <property type="match status" value="1"/>
</dbReference>
<evidence type="ECO:0000313" key="7">
    <source>
        <dbReference type="Proteomes" id="UP000314294"/>
    </source>
</evidence>
<dbReference type="SUPFAM" id="SSF48264">
    <property type="entry name" value="Cytochrome P450"/>
    <property type="match status" value="1"/>
</dbReference>
<dbReference type="GO" id="GO:0005506">
    <property type="term" value="F:iron ion binding"/>
    <property type="evidence" value="ECO:0007669"/>
    <property type="project" value="InterPro"/>
</dbReference>
<dbReference type="Pfam" id="PF00067">
    <property type="entry name" value="p450"/>
    <property type="match status" value="1"/>
</dbReference>
<evidence type="ECO:0000256" key="3">
    <source>
        <dbReference type="ARBA" id="ARBA00022723"/>
    </source>
</evidence>